<dbReference type="PANTHER" id="PTHR30294:SF38">
    <property type="entry name" value="TRANSPORT PERMEASE PROTEIN"/>
    <property type="match status" value="1"/>
</dbReference>
<evidence type="ECO:0000256" key="2">
    <source>
        <dbReference type="ARBA" id="ARBA00007783"/>
    </source>
</evidence>
<dbReference type="PROSITE" id="PS51012">
    <property type="entry name" value="ABC_TM2"/>
    <property type="match status" value="1"/>
</dbReference>
<dbReference type="STRING" id="1471761.B0W44_05055"/>
<feature type="transmembrane region" description="Helical" evidence="8">
    <location>
        <begin position="245"/>
        <end position="266"/>
    </location>
</feature>
<keyword evidence="4" id="KW-1003">Cell membrane</keyword>
<evidence type="ECO:0000256" key="5">
    <source>
        <dbReference type="ARBA" id="ARBA00022692"/>
    </source>
</evidence>
<evidence type="ECO:0000313" key="10">
    <source>
        <dbReference type="EMBL" id="AQS55241.1"/>
    </source>
</evidence>
<keyword evidence="5 8" id="KW-0812">Transmembrane</keyword>
<dbReference type="RefSeq" id="WP_077719058.1">
    <property type="nucleotide sequence ID" value="NZ_CP019699.1"/>
</dbReference>
<dbReference type="GO" id="GO:0140359">
    <property type="term" value="F:ABC-type transporter activity"/>
    <property type="evidence" value="ECO:0007669"/>
    <property type="project" value="InterPro"/>
</dbReference>
<dbReference type="Proteomes" id="UP000188603">
    <property type="component" value="Chromosome"/>
</dbReference>
<evidence type="ECO:0000256" key="8">
    <source>
        <dbReference type="SAM" id="Phobius"/>
    </source>
</evidence>
<protein>
    <recommendedName>
        <fullName evidence="9">ABC transmembrane type-2 domain-containing protein</fullName>
    </recommendedName>
</protein>
<dbReference type="EMBL" id="CP019699">
    <property type="protein sequence ID" value="AQS55241.1"/>
    <property type="molecule type" value="Genomic_DNA"/>
</dbReference>
<organism evidence="10 11">
    <name type="scientific">Novibacillus thermophilus</name>
    <dbReference type="NCBI Taxonomy" id="1471761"/>
    <lineage>
        <taxon>Bacteria</taxon>
        <taxon>Bacillati</taxon>
        <taxon>Bacillota</taxon>
        <taxon>Bacilli</taxon>
        <taxon>Bacillales</taxon>
        <taxon>Thermoactinomycetaceae</taxon>
        <taxon>Novibacillus</taxon>
    </lineage>
</organism>
<keyword evidence="7 8" id="KW-0472">Membrane</keyword>
<dbReference type="InterPro" id="IPR051449">
    <property type="entry name" value="ABC-2_transporter_component"/>
</dbReference>
<evidence type="ECO:0000256" key="3">
    <source>
        <dbReference type="ARBA" id="ARBA00022448"/>
    </source>
</evidence>
<sequence length="361" mass="40586">MKALVWQYGKELMRHPWEVLMMLGLTVLFAFVISGGSDSAQSQNDVRVYSTSLSDEALHGIVDRLNSEKPTVQFSIVTEEEAMELMNREVVEGVVNLGESSYEIVVQREGTMLVPLVQPLLDQFYTTERLTDVVGDPVREKMSQLAEAFTVEKETMQRGSQFDPSLHFLFGFTLYFSIFTTAFSVSSILQMKEEGIWNRLILSPTTKTSMYIGNIITSFLLGYAQIAVVLLLFKFVFRYSFYGGFWKLFIVVIPFLFAVMAIGVFLSGIVKNSRQLGAVIPLFATSAAMLGGAFWPLDVVESEWMLKLSYASPMMYGIDMMKGATVYNWPWKDFLWPAAVLFFMGAAVIGVGLNLMEKKAS</sequence>
<feature type="transmembrane region" description="Helical" evidence="8">
    <location>
        <begin position="278"/>
        <end position="297"/>
    </location>
</feature>
<evidence type="ECO:0000313" key="11">
    <source>
        <dbReference type="Proteomes" id="UP000188603"/>
    </source>
</evidence>
<feature type="transmembrane region" description="Helical" evidence="8">
    <location>
        <begin position="334"/>
        <end position="356"/>
    </location>
</feature>
<accession>A0A1U9K5C1</accession>
<reference evidence="10 11" key="1">
    <citation type="journal article" date="2015" name="Int. J. Syst. Evol. Microbiol.">
        <title>Novibacillus thermophilus gen. nov., sp. nov., a Gram-staining-negative and moderately thermophilic member of the family Thermoactinomycetaceae.</title>
        <authorList>
            <person name="Yang G."/>
            <person name="Chen J."/>
            <person name="Zhou S."/>
        </authorList>
    </citation>
    <scope>NUCLEOTIDE SEQUENCE [LARGE SCALE GENOMIC DNA]</scope>
    <source>
        <strain evidence="10 11">SG-1</strain>
    </source>
</reference>
<gene>
    <name evidence="10" type="ORF">B0W44_05055</name>
</gene>
<evidence type="ECO:0000256" key="4">
    <source>
        <dbReference type="ARBA" id="ARBA00022475"/>
    </source>
</evidence>
<dbReference type="AlphaFoldDB" id="A0A1U9K5C1"/>
<dbReference type="GO" id="GO:0005886">
    <property type="term" value="C:plasma membrane"/>
    <property type="evidence" value="ECO:0007669"/>
    <property type="project" value="UniProtKB-SubCell"/>
</dbReference>
<feature type="transmembrane region" description="Helical" evidence="8">
    <location>
        <begin position="210"/>
        <end position="233"/>
    </location>
</feature>
<feature type="domain" description="ABC transmembrane type-2" evidence="9">
    <location>
        <begin position="110"/>
        <end position="359"/>
    </location>
</feature>
<evidence type="ECO:0000256" key="6">
    <source>
        <dbReference type="ARBA" id="ARBA00022989"/>
    </source>
</evidence>
<proteinExistence type="inferred from homology"/>
<keyword evidence="11" id="KW-1185">Reference proteome</keyword>
<evidence type="ECO:0000256" key="7">
    <source>
        <dbReference type="ARBA" id="ARBA00023136"/>
    </source>
</evidence>
<name>A0A1U9K5C1_9BACL</name>
<dbReference type="PANTHER" id="PTHR30294">
    <property type="entry name" value="MEMBRANE COMPONENT OF ABC TRANSPORTER YHHJ-RELATED"/>
    <property type="match status" value="1"/>
</dbReference>
<evidence type="ECO:0000256" key="1">
    <source>
        <dbReference type="ARBA" id="ARBA00004651"/>
    </source>
</evidence>
<evidence type="ECO:0000259" key="9">
    <source>
        <dbReference type="PROSITE" id="PS51012"/>
    </source>
</evidence>
<keyword evidence="6 8" id="KW-1133">Transmembrane helix</keyword>
<feature type="transmembrane region" description="Helical" evidence="8">
    <location>
        <begin position="166"/>
        <end position="189"/>
    </location>
</feature>
<dbReference type="KEGG" id="ntr:B0W44_05055"/>
<comment type="subcellular location">
    <subcellularLocation>
        <location evidence="1">Cell membrane</location>
        <topology evidence="1">Multi-pass membrane protein</topology>
    </subcellularLocation>
</comment>
<dbReference type="OrthoDB" id="266913at2"/>
<dbReference type="Pfam" id="PF12698">
    <property type="entry name" value="ABC2_membrane_3"/>
    <property type="match status" value="1"/>
</dbReference>
<keyword evidence="3" id="KW-0813">Transport</keyword>
<dbReference type="InterPro" id="IPR013525">
    <property type="entry name" value="ABC2_TM"/>
</dbReference>
<dbReference type="InterPro" id="IPR047817">
    <property type="entry name" value="ABC2_TM_bact-type"/>
</dbReference>
<comment type="similarity">
    <text evidence="2">Belongs to the ABC-2 integral membrane protein family.</text>
</comment>